<evidence type="ECO:0000313" key="2">
    <source>
        <dbReference type="Proteomes" id="UP000825935"/>
    </source>
</evidence>
<dbReference type="Proteomes" id="UP000825935">
    <property type="component" value="Chromosome 3"/>
</dbReference>
<proteinExistence type="predicted"/>
<dbReference type="EMBL" id="CM035408">
    <property type="protein sequence ID" value="KAH7442276.1"/>
    <property type="molecule type" value="Genomic_DNA"/>
</dbReference>
<evidence type="ECO:0000313" key="1">
    <source>
        <dbReference type="EMBL" id="KAH7442276.1"/>
    </source>
</evidence>
<sequence length="251" mass="27202">MTMASELTPRCLAIKNDNEATLHSFRSVPSSSTTSGAGTYFPCLPLPPRLVVVPPIFISPLLLNDVDGSEISENGSDETANHCAPTEDEEVPIDPYAAARAICMLETRPLPSLTHKERFVLEDAEKSSGSSSNGIRLGTHLKQALLSALQSVLSACSRPCPSPSHSAASAHRPYSTPIMIRVRFSPSANISTQGSESSSIKPSCRWMKAYSSMSKEGARSKNQNRKVETYHVGICLPFASVKRMLQRLEKV</sequence>
<name>A0A8T2V8F6_CERRI</name>
<dbReference type="AlphaFoldDB" id="A0A8T2V8F6"/>
<comment type="caution">
    <text evidence="1">The sequence shown here is derived from an EMBL/GenBank/DDBJ whole genome shotgun (WGS) entry which is preliminary data.</text>
</comment>
<protein>
    <submittedName>
        <fullName evidence="1">Uncharacterized protein</fullName>
    </submittedName>
</protein>
<organism evidence="1 2">
    <name type="scientific">Ceratopteris richardii</name>
    <name type="common">Triangle waterfern</name>
    <dbReference type="NCBI Taxonomy" id="49495"/>
    <lineage>
        <taxon>Eukaryota</taxon>
        <taxon>Viridiplantae</taxon>
        <taxon>Streptophyta</taxon>
        <taxon>Embryophyta</taxon>
        <taxon>Tracheophyta</taxon>
        <taxon>Polypodiopsida</taxon>
        <taxon>Polypodiidae</taxon>
        <taxon>Polypodiales</taxon>
        <taxon>Pteridineae</taxon>
        <taxon>Pteridaceae</taxon>
        <taxon>Parkerioideae</taxon>
        <taxon>Ceratopteris</taxon>
    </lineage>
</organism>
<accession>A0A8T2V8F6</accession>
<gene>
    <name evidence="1" type="ORF">KP509_03G079800</name>
</gene>
<reference evidence="1" key="1">
    <citation type="submission" date="2021-08" db="EMBL/GenBank/DDBJ databases">
        <title>WGS assembly of Ceratopteris richardii.</title>
        <authorList>
            <person name="Marchant D.B."/>
            <person name="Chen G."/>
            <person name="Jenkins J."/>
            <person name="Shu S."/>
            <person name="Leebens-Mack J."/>
            <person name="Grimwood J."/>
            <person name="Schmutz J."/>
            <person name="Soltis P."/>
            <person name="Soltis D."/>
            <person name="Chen Z.-H."/>
        </authorList>
    </citation>
    <scope>NUCLEOTIDE SEQUENCE</scope>
    <source>
        <strain evidence="1">Whitten #5841</strain>
        <tissue evidence="1">Leaf</tissue>
    </source>
</reference>
<keyword evidence="2" id="KW-1185">Reference proteome</keyword>